<organism evidence="1 2">
    <name type="scientific">Pseudomonas piscis</name>
    <dbReference type="NCBI Taxonomy" id="2614538"/>
    <lineage>
        <taxon>Bacteria</taxon>
        <taxon>Pseudomonadati</taxon>
        <taxon>Pseudomonadota</taxon>
        <taxon>Gammaproteobacteria</taxon>
        <taxon>Pseudomonadales</taxon>
        <taxon>Pseudomonadaceae</taxon>
        <taxon>Pseudomonas</taxon>
    </lineage>
</organism>
<evidence type="ECO:0000313" key="1">
    <source>
        <dbReference type="EMBL" id="MQA54729.1"/>
    </source>
</evidence>
<dbReference type="EMBL" id="WHUV01000002">
    <property type="protein sequence ID" value="MQA54729.1"/>
    <property type="molecule type" value="Genomic_DNA"/>
</dbReference>
<dbReference type="RefSeq" id="WP_152898104.1">
    <property type="nucleotide sequence ID" value="NZ_WHUV01000002.1"/>
</dbReference>
<accession>A0A7X1PM51</accession>
<dbReference type="AlphaFoldDB" id="A0A7X1PM51"/>
<dbReference type="Proteomes" id="UP000486534">
    <property type="component" value="Unassembled WGS sequence"/>
</dbReference>
<evidence type="ECO:0008006" key="3">
    <source>
        <dbReference type="Google" id="ProtNLM"/>
    </source>
</evidence>
<comment type="caution">
    <text evidence="1">The sequence shown here is derived from an EMBL/GenBank/DDBJ whole genome shotgun (WGS) entry which is preliminary data.</text>
</comment>
<name>A0A7X1PM51_9PSED</name>
<gene>
    <name evidence="1" type="ORF">GDH07_15550</name>
</gene>
<sequence length="240" mass="27390">MDEFKRFNFNLSFDRQKIAQVPERLQIQRSLGFLREIGRIDPILKHWFLCADSRNKGLEHEVLLDETSFVREVQSWKDEDFAINDMSFVLWNGISDPLKGGLSLKYHARNRGSLPTGLEFSDAGTLVRCLQNPRQGLVELISTALEFWPEIAWGVVAPNAYYRRQRTFADRQTIGWIGYCPQPLSAQDFPQVDELRPTPAQGSIIVTCPGVMDEGNAQHLKKTATTDAKLVELGFLPMRH</sequence>
<reference evidence="1 2" key="1">
    <citation type="submission" date="2019-10" db="EMBL/GenBank/DDBJ databases">
        <title>Pseudomonas dajingensis sp. nov., isolated from the profound head ulcers of farmed Murray cod (Maccullochella peelii peelii).</title>
        <authorList>
            <person name="Liu Y."/>
        </authorList>
    </citation>
    <scope>NUCLEOTIDE SEQUENCE [LARGE SCALE GENOMIC DNA]</scope>
    <source>
        <strain evidence="1 2">MC042</strain>
    </source>
</reference>
<proteinExistence type="predicted"/>
<protein>
    <recommendedName>
        <fullName evidence="3">Immunity protein 52 domain-containing protein</fullName>
    </recommendedName>
</protein>
<evidence type="ECO:0000313" key="2">
    <source>
        <dbReference type="Proteomes" id="UP000486534"/>
    </source>
</evidence>